<feature type="domain" description="Methyltransferase FkbM" evidence="4">
    <location>
        <begin position="128"/>
        <end position="187"/>
    </location>
</feature>
<dbReference type="InterPro" id="IPR056743">
    <property type="entry name" value="TRM5-TYW2-like_MTfase"/>
</dbReference>
<gene>
    <name evidence="5" type="ORF">AUK04_01495</name>
</gene>
<dbReference type="InterPro" id="IPR006342">
    <property type="entry name" value="FkbM_mtfrase"/>
</dbReference>
<evidence type="ECO:0000259" key="4">
    <source>
        <dbReference type="Pfam" id="PF05050"/>
    </source>
</evidence>
<evidence type="ECO:0000259" key="3">
    <source>
        <dbReference type="Pfam" id="PF02475"/>
    </source>
</evidence>
<comment type="caution">
    <text evidence="5">The sequence shown here is derived from an EMBL/GenBank/DDBJ whole genome shotgun (WGS) entry which is preliminary data.</text>
</comment>
<dbReference type="Pfam" id="PF02475">
    <property type="entry name" value="TRM5-TYW2_MTfase"/>
    <property type="match status" value="1"/>
</dbReference>
<reference evidence="5 6" key="1">
    <citation type="journal article" date="2016" name="Environ. Microbiol.">
        <title>Genomic resolution of a cold subsurface aquifer community provides metabolic insights for novel microbes adapted to high CO concentrations.</title>
        <authorList>
            <person name="Probst A.J."/>
            <person name="Castelle C.J."/>
            <person name="Singh A."/>
            <person name="Brown C.T."/>
            <person name="Anantharaman K."/>
            <person name="Sharon I."/>
            <person name="Hug L.A."/>
            <person name="Burstein D."/>
            <person name="Emerson J.B."/>
            <person name="Thomas B.C."/>
            <person name="Banfield J.F."/>
        </authorList>
    </citation>
    <scope>NUCLEOTIDE SEQUENCE [LARGE SCALE GENOMIC DNA]</scope>
    <source>
        <strain evidence="5">CG2_30_33_16</strain>
    </source>
</reference>
<dbReference type="Proteomes" id="UP000183758">
    <property type="component" value="Unassembled WGS sequence"/>
</dbReference>
<evidence type="ECO:0000313" key="6">
    <source>
        <dbReference type="Proteomes" id="UP000183758"/>
    </source>
</evidence>
<keyword evidence="2" id="KW-0949">S-adenosyl-L-methionine</keyword>
<feature type="domain" description="TRM5/TYW2-like methyltransferase" evidence="3">
    <location>
        <begin position="67"/>
        <end position="121"/>
    </location>
</feature>
<dbReference type="PANTHER" id="PTHR34203:SF15">
    <property type="entry name" value="SLL1173 PROTEIN"/>
    <property type="match status" value="1"/>
</dbReference>
<dbReference type="InterPro" id="IPR052514">
    <property type="entry name" value="SAM-dependent_MTase"/>
</dbReference>
<evidence type="ECO:0000256" key="1">
    <source>
        <dbReference type="ARBA" id="ARBA00022679"/>
    </source>
</evidence>
<dbReference type="InterPro" id="IPR029063">
    <property type="entry name" value="SAM-dependent_MTases_sf"/>
</dbReference>
<name>A0A1J5HJ74_9BACT</name>
<sequence length="220" mass="26096">MKFNALKYYLKSIKTLLQNTNYWMIPLVLIRKPILISTKSIKLWVSNLMDIWTLKEVILDHQYEQIRKLKEKDIVIDIGASIGDFSILASINAERVYSFEINDERIFLMKKNIVQNKCSNVEITKKFVTSLNPIFKEKQIIKCNFLKIDCEGGEYKIIKNTSDGVLRKVNHIAFEIHLFNKMMKKQYELLKRKLIRNQFKLVEKDNAVHNYIKFLFASRK</sequence>
<protein>
    <recommendedName>
        <fullName evidence="7">Methyltransferase FkbM domain-containing protein</fullName>
    </recommendedName>
</protein>
<keyword evidence="1" id="KW-0808">Transferase</keyword>
<dbReference type="Pfam" id="PF05050">
    <property type="entry name" value="Methyltransf_21"/>
    <property type="match status" value="1"/>
</dbReference>
<accession>A0A1J5HJ74</accession>
<dbReference type="SUPFAM" id="SSF53335">
    <property type="entry name" value="S-adenosyl-L-methionine-dependent methyltransferases"/>
    <property type="match status" value="1"/>
</dbReference>
<dbReference type="GO" id="GO:0016740">
    <property type="term" value="F:transferase activity"/>
    <property type="evidence" value="ECO:0007669"/>
    <property type="project" value="UniProtKB-KW"/>
</dbReference>
<dbReference type="PANTHER" id="PTHR34203">
    <property type="entry name" value="METHYLTRANSFERASE, FKBM FAMILY PROTEIN"/>
    <property type="match status" value="1"/>
</dbReference>
<dbReference type="Gene3D" id="3.40.50.150">
    <property type="entry name" value="Vaccinia Virus protein VP39"/>
    <property type="match status" value="2"/>
</dbReference>
<dbReference type="CDD" id="cd02440">
    <property type="entry name" value="AdoMet_MTases"/>
    <property type="match status" value="1"/>
</dbReference>
<organism evidence="5 6">
    <name type="scientific">Candidatus Roizmanbacteria bacterium CG2_30_33_16</name>
    <dbReference type="NCBI Taxonomy" id="1805340"/>
    <lineage>
        <taxon>Bacteria</taxon>
        <taxon>Candidatus Roizmaniibacteriota</taxon>
    </lineage>
</organism>
<proteinExistence type="predicted"/>
<evidence type="ECO:0008006" key="7">
    <source>
        <dbReference type="Google" id="ProtNLM"/>
    </source>
</evidence>
<dbReference type="EMBL" id="MNZM01000033">
    <property type="protein sequence ID" value="OIP85209.1"/>
    <property type="molecule type" value="Genomic_DNA"/>
</dbReference>
<dbReference type="AlphaFoldDB" id="A0A1J5HJ74"/>
<evidence type="ECO:0000313" key="5">
    <source>
        <dbReference type="EMBL" id="OIP85209.1"/>
    </source>
</evidence>
<evidence type="ECO:0000256" key="2">
    <source>
        <dbReference type="ARBA" id="ARBA00022691"/>
    </source>
</evidence>